<proteinExistence type="predicted"/>
<dbReference type="Proteomes" id="UP000299102">
    <property type="component" value="Unassembled WGS sequence"/>
</dbReference>
<protein>
    <submittedName>
        <fullName evidence="1">Uncharacterized protein</fullName>
    </submittedName>
</protein>
<evidence type="ECO:0000313" key="2">
    <source>
        <dbReference type="Proteomes" id="UP000299102"/>
    </source>
</evidence>
<keyword evidence="2" id="KW-1185">Reference proteome</keyword>
<name>A0A4C1XZ87_EUMVA</name>
<dbReference type="AlphaFoldDB" id="A0A4C1XZ87"/>
<comment type="caution">
    <text evidence="1">The sequence shown here is derived from an EMBL/GenBank/DDBJ whole genome shotgun (WGS) entry which is preliminary data.</text>
</comment>
<organism evidence="1 2">
    <name type="scientific">Eumeta variegata</name>
    <name type="common">Bagworm moth</name>
    <name type="synonym">Eumeta japonica</name>
    <dbReference type="NCBI Taxonomy" id="151549"/>
    <lineage>
        <taxon>Eukaryota</taxon>
        <taxon>Metazoa</taxon>
        <taxon>Ecdysozoa</taxon>
        <taxon>Arthropoda</taxon>
        <taxon>Hexapoda</taxon>
        <taxon>Insecta</taxon>
        <taxon>Pterygota</taxon>
        <taxon>Neoptera</taxon>
        <taxon>Endopterygota</taxon>
        <taxon>Lepidoptera</taxon>
        <taxon>Glossata</taxon>
        <taxon>Ditrysia</taxon>
        <taxon>Tineoidea</taxon>
        <taxon>Psychidae</taxon>
        <taxon>Oiketicinae</taxon>
        <taxon>Eumeta</taxon>
    </lineage>
</organism>
<reference evidence="1 2" key="1">
    <citation type="journal article" date="2019" name="Commun. Biol.">
        <title>The bagworm genome reveals a unique fibroin gene that provides high tensile strength.</title>
        <authorList>
            <person name="Kono N."/>
            <person name="Nakamura H."/>
            <person name="Ohtoshi R."/>
            <person name="Tomita M."/>
            <person name="Numata K."/>
            <person name="Arakawa K."/>
        </authorList>
    </citation>
    <scope>NUCLEOTIDE SEQUENCE [LARGE SCALE GENOMIC DNA]</scope>
</reference>
<accession>A0A4C1XZ87</accession>
<gene>
    <name evidence="1" type="ORF">EVAR_86698_1</name>
</gene>
<dbReference type="EMBL" id="BGZK01000994">
    <property type="protein sequence ID" value="GBP67872.1"/>
    <property type="molecule type" value="Genomic_DNA"/>
</dbReference>
<sequence>MISHWVVCRNSQGRGPRSRLLGSRCSHRLFSELNQMQWYLLMTGISVAVAKSETEGLSYIKILLLNSL</sequence>
<evidence type="ECO:0000313" key="1">
    <source>
        <dbReference type="EMBL" id="GBP67872.1"/>
    </source>
</evidence>